<dbReference type="GO" id="GO:0000701">
    <property type="term" value="F:purine-specific mismatch base pair DNA N-glycosylase activity"/>
    <property type="evidence" value="ECO:0007669"/>
    <property type="project" value="UniProtKB-EC"/>
</dbReference>
<dbReference type="RefSeq" id="WP_303764683.1">
    <property type="nucleotide sequence ID" value="NZ_JABZGR010000040.1"/>
</dbReference>
<dbReference type="AlphaFoldDB" id="A0A929X0S2"/>
<dbReference type="PANTHER" id="PTHR42944:SF1">
    <property type="entry name" value="ADENINE DNA GLYCOSYLASE"/>
    <property type="match status" value="1"/>
</dbReference>
<dbReference type="PANTHER" id="PTHR42944">
    <property type="entry name" value="ADENINE DNA GLYCOSYLASE"/>
    <property type="match status" value="1"/>
</dbReference>
<comment type="function">
    <text evidence="2">Adenine glycosylase active on G-A mispairs. MutY also corrects error-prone DNA synthesis past GO lesions which are due to the oxidatively damaged form of guanine: 7,8-dihydro-8-oxoguanine (8-oxo-dGTP).</text>
</comment>
<dbReference type="CDD" id="cd03431">
    <property type="entry name" value="NUDIX_DNA_Glycosylase_C-MutY"/>
    <property type="match status" value="1"/>
</dbReference>
<dbReference type="FunFam" id="1.10.340.30:FF:000002">
    <property type="entry name" value="Adenine DNA glycosylase"/>
    <property type="match status" value="1"/>
</dbReference>
<evidence type="ECO:0000256" key="10">
    <source>
        <dbReference type="ARBA" id="ARBA00023004"/>
    </source>
</evidence>
<dbReference type="Pfam" id="PF00730">
    <property type="entry name" value="HhH-GPD"/>
    <property type="match status" value="1"/>
</dbReference>
<evidence type="ECO:0000256" key="8">
    <source>
        <dbReference type="ARBA" id="ARBA00022763"/>
    </source>
</evidence>
<keyword evidence="11" id="KW-0411">Iron-sulfur</keyword>
<dbReference type="CDD" id="cd00056">
    <property type="entry name" value="ENDO3c"/>
    <property type="match status" value="1"/>
</dbReference>
<evidence type="ECO:0000313" key="17">
    <source>
        <dbReference type="Proteomes" id="UP000704068"/>
    </source>
</evidence>
<dbReference type="SUPFAM" id="SSF48150">
    <property type="entry name" value="DNA-glycosylase"/>
    <property type="match status" value="1"/>
</dbReference>
<dbReference type="InterPro" id="IPR015797">
    <property type="entry name" value="NUDIX_hydrolase-like_dom_sf"/>
</dbReference>
<keyword evidence="13 14" id="KW-0326">Glycosidase</keyword>
<comment type="cofactor">
    <cofactor evidence="14">
        <name>[4Fe-4S] cluster</name>
        <dbReference type="ChEBI" id="CHEBI:49883"/>
    </cofactor>
    <text evidence="14">Binds 1 [4Fe-4S] cluster.</text>
</comment>
<comment type="caution">
    <text evidence="16">The sequence shown here is derived from an EMBL/GenBank/DDBJ whole genome shotgun (WGS) entry which is preliminary data.</text>
</comment>
<sequence>MIDTFEASSLQEAHYFAEQIEEWYLNNKRELPWRDIKDPYRIWISEIILQQTRVVQGYDYYLRFIDRFPSVDDLAKADEDEVLKLWQGLGYYSRARNLHFAAKTIATSGQFPTSYKDIRMLKGVGDYTAAAIASFAYNLPYAVVDGNVYRVLARYWGVTTPIGTTEGKKLFSTLAQNLLDKKNPAQYNQALMDFGALQCVPKNPRCNNCPLQVSCVAFIETSVSTLPVKAKKTAVRTRFLIYLYIRYKDSILLHRREKGDIWQGLYEPLLIEFSESAELPSIIQKANLPKQATFRLAVKGMKHVLTHQVLIVDCYEVELSEFSTIEKYNFVPEKERANYPASRLIELLYDAIDDLT</sequence>
<dbReference type="InterPro" id="IPR029119">
    <property type="entry name" value="MutY_C"/>
</dbReference>
<dbReference type="Gene3D" id="1.10.340.30">
    <property type="entry name" value="Hypothetical protein, domain 2"/>
    <property type="match status" value="1"/>
</dbReference>
<dbReference type="InterPro" id="IPR023170">
    <property type="entry name" value="HhH_base_excis_C"/>
</dbReference>
<dbReference type="Gene3D" id="3.90.79.10">
    <property type="entry name" value="Nucleoside Triphosphate Pyrophosphohydrolase"/>
    <property type="match status" value="1"/>
</dbReference>
<dbReference type="NCBIfam" id="TIGR01084">
    <property type="entry name" value="mutY"/>
    <property type="match status" value="1"/>
</dbReference>
<dbReference type="GO" id="GO:0035485">
    <property type="term" value="F:adenine/guanine mispair binding"/>
    <property type="evidence" value="ECO:0007669"/>
    <property type="project" value="TreeGrafter"/>
</dbReference>
<keyword evidence="8 14" id="KW-0227">DNA damage</keyword>
<evidence type="ECO:0000256" key="4">
    <source>
        <dbReference type="ARBA" id="ARBA00012045"/>
    </source>
</evidence>
<dbReference type="EC" id="3.2.2.31" evidence="4 14"/>
<dbReference type="Proteomes" id="UP000704068">
    <property type="component" value="Unassembled WGS sequence"/>
</dbReference>
<evidence type="ECO:0000256" key="13">
    <source>
        <dbReference type="ARBA" id="ARBA00023295"/>
    </source>
</evidence>
<dbReference type="Gene3D" id="1.10.1670.10">
    <property type="entry name" value="Helix-hairpin-Helix base-excision DNA repair enzymes (C-terminal)"/>
    <property type="match status" value="1"/>
</dbReference>
<protein>
    <recommendedName>
        <fullName evidence="5 14">Adenine DNA glycosylase</fullName>
        <ecNumber evidence="4 14">3.2.2.31</ecNumber>
    </recommendedName>
</protein>
<evidence type="ECO:0000259" key="15">
    <source>
        <dbReference type="SMART" id="SM00478"/>
    </source>
</evidence>
<dbReference type="GO" id="GO:0046872">
    <property type="term" value="F:metal ion binding"/>
    <property type="evidence" value="ECO:0007669"/>
    <property type="project" value="UniProtKB-UniRule"/>
</dbReference>
<evidence type="ECO:0000313" key="16">
    <source>
        <dbReference type="EMBL" id="MBF0971111.1"/>
    </source>
</evidence>
<keyword evidence="6" id="KW-0004">4Fe-4S</keyword>
<dbReference type="InterPro" id="IPR044298">
    <property type="entry name" value="MIG/MutY"/>
</dbReference>
<evidence type="ECO:0000256" key="11">
    <source>
        <dbReference type="ARBA" id="ARBA00023014"/>
    </source>
</evidence>
<dbReference type="GO" id="GO:0006284">
    <property type="term" value="P:base-excision repair"/>
    <property type="evidence" value="ECO:0007669"/>
    <property type="project" value="UniProtKB-UniRule"/>
</dbReference>
<comment type="similarity">
    <text evidence="3 14">Belongs to the Nth/MutY family.</text>
</comment>
<name>A0A929X0S2_9BACT</name>
<evidence type="ECO:0000256" key="14">
    <source>
        <dbReference type="RuleBase" id="RU365096"/>
    </source>
</evidence>
<dbReference type="GO" id="GO:0034039">
    <property type="term" value="F:8-oxo-7,8-dihydroguanine DNA N-glycosylase activity"/>
    <property type="evidence" value="ECO:0007669"/>
    <property type="project" value="TreeGrafter"/>
</dbReference>
<dbReference type="GO" id="GO:0006298">
    <property type="term" value="P:mismatch repair"/>
    <property type="evidence" value="ECO:0007669"/>
    <property type="project" value="TreeGrafter"/>
</dbReference>
<feature type="domain" description="HhH-GPD" evidence="15">
    <location>
        <begin position="48"/>
        <end position="197"/>
    </location>
</feature>
<gene>
    <name evidence="16" type="primary">mutY</name>
    <name evidence="16" type="ORF">HXK21_08765</name>
</gene>
<dbReference type="GO" id="GO:0051539">
    <property type="term" value="F:4 iron, 4 sulfur cluster binding"/>
    <property type="evidence" value="ECO:0007669"/>
    <property type="project" value="UniProtKB-UniRule"/>
</dbReference>
<dbReference type="GO" id="GO:0032357">
    <property type="term" value="F:oxidized purine DNA binding"/>
    <property type="evidence" value="ECO:0007669"/>
    <property type="project" value="TreeGrafter"/>
</dbReference>
<keyword evidence="10 14" id="KW-0408">Iron</keyword>
<evidence type="ECO:0000256" key="5">
    <source>
        <dbReference type="ARBA" id="ARBA00022023"/>
    </source>
</evidence>
<dbReference type="InterPro" id="IPR003265">
    <property type="entry name" value="HhH-GPD_domain"/>
</dbReference>
<dbReference type="InterPro" id="IPR005760">
    <property type="entry name" value="A/G_AdeGlyc_MutY"/>
</dbReference>
<evidence type="ECO:0000256" key="9">
    <source>
        <dbReference type="ARBA" id="ARBA00022801"/>
    </source>
</evidence>
<accession>A0A929X0S2</accession>
<keyword evidence="12" id="KW-0234">DNA repair</keyword>
<dbReference type="Pfam" id="PF14815">
    <property type="entry name" value="NUDIX_4"/>
    <property type="match status" value="1"/>
</dbReference>
<dbReference type="EMBL" id="JABZGR010000040">
    <property type="protein sequence ID" value="MBF0971111.1"/>
    <property type="molecule type" value="Genomic_DNA"/>
</dbReference>
<keyword evidence="9" id="KW-0378">Hydrolase</keyword>
<organism evidence="16 17">
    <name type="scientific">Alloprevotella tannerae</name>
    <dbReference type="NCBI Taxonomy" id="76122"/>
    <lineage>
        <taxon>Bacteria</taxon>
        <taxon>Pseudomonadati</taxon>
        <taxon>Bacteroidota</taxon>
        <taxon>Bacteroidia</taxon>
        <taxon>Bacteroidales</taxon>
        <taxon>Prevotellaceae</taxon>
        <taxon>Alloprevotella</taxon>
    </lineage>
</organism>
<evidence type="ECO:0000256" key="2">
    <source>
        <dbReference type="ARBA" id="ARBA00002933"/>
    </source>
</evidence>
<evidence type="ECO:0000256" key="7">
    <source>
        <dbReference type="ARBA" id="ARBA00022723"/>
    </source>
</evidence>
<evidence type="ECO:0000256" key="12">
    <source>
        <dbReference type="ARBA" id="ARBA00023204"/>
    </source>
</evidence>
<reference evidence="16" key="1">
    <citation type="submission" date="2020-04" db="EMBL/GenBank/DDBJ databases">
        <title>Deep metagenomics examines the oral microbiome during advanced dental caries in children, revealing novel taxa and co-occurrences with host molecules.</title>
        <authorList>
            <person name="Baker J.L."/>
            <person name="Morton J.T."/>
            <person name="Dinis M."/>
            <person name="Alvarez R."/>
            <person name="Tran N.C."/>
            <person name="Knight R."/>
            <person name="Edlund A."/>
        </authorList>
    </citation>
    <scope>NUCLEOTIDE SEQUENCE</scope>
    <source>
        <strain evidence="16">JCVI_34_bin.1</strain>
    </source>
</reference>
<dbReference type="SUPFAM" id="SSF55811">
    <property type="entry name" value="Nudix"/>
    <property type="match status" value="1"/>
</dbReference>
<dbReference type="InterPro" id="IPR004035">
    <property type="entry name" value="Endouclease-III_FeS-bd_BS"/>
</dbReference>
<dbReference type="PROSITE" id="PS00764">
    <property type="entry name" value="ENDONUCLEASE_III_1"/>
    <property type="match status" value="1"/>
</dbReference>
<evidence type="ECO:0000256" key="6">
    <source>
        <dbReference type="ARBA" id="ARBA00022485"/>
    </source>
</evidence>
<evidence type="ECO:0000256" key="1">
    <source>
        <dbReference type="ARBA" id="ARBA00000843"/>
    </source>
</evidence>
<dbReference type="SMART" id="SM00478">
    <property type="entry name" value="ENDO3c"/>
    <property type="match status" value="1"/>
</dbReference>
<comment type="catalytic activity">
    <reaction evidence="1 14">
        <text>Hydrolyzes free adenine bases from 7,8-dihydro-8-oxoguanine:adenine mismatched double-stranded DNA, leaving an apurinic site.</text>
        <dbReference type="EC" id="3.2.2.31"/>
    </reaction>
</comment>
<evidence type="ECO:0000256" key="3">
    <source>
        <dbReference type="ARBA" id="ARBA00008343"/>
    </source>
</evidence>
<keyword evidence="7" id="KW-0479">Metal-binding</keyword>
<proteinExistence type="inferred from homology"/>
<dbReference type="InterPro" id="IPR011257">
    <property type="entry name" value="DNA_glycosylase"/>
</dbReference>